<dbReference type="InterPro" id="IPR003165">
    <property type="entry name" value="Piwi"/>
</dbReference>
<evidence type="ECO:0000313" key="3">
    <source>
        <dbReference type="EMBL" id="KAL2061612.1"/>
    </source>
</evidence>
<evidence type="ECO:0000259" key="2">
    <source>
        <dbReference type="PROSITE" id="PS50822"/>
    </source>
</evidence>
<dbReference type="Proteomes" id="UP001595075">
    <property type="component" value="Unassembled WGS sequence"/>
</dbReference>
<dbReference type="InterPro" id="IPR014811">
    <property type="entry name" value="ArgoL1"/>
</dbReference>
<feature type="compositionally biased region" description="Basic and acidic residues" evidence="1">
    <location>
        <begin position="1089"/>
        <end position="1098"/>
    </location>
</feature>
<evidence type="ECO:0000256" key="1">
    <source>
        <dbReference type="SAM" id="MobiDB-lite"/>
    </source>
</evidence>
<dbReference type="SMART" id="SM01163">
    <property type="entry name" value="DUF1785"/>
    <property type="match status" value="1"/>
</dbReference>
<feature type="compositionally biased region" description="Polar residues" evidence="1">
    <location>
        <begin position="209"/>
        <end position="225"/>
    </location>
</feature>
<comment type="caution">
    <text evidence="3">The sequence shown here is derived from an EMBL/GenBank/DDBJ whole genome shotgun (WGS) entry which is preliminary data.</text>
</comment>
<feature type="region of interest" description="Disordered" evidence="1">
    <location>
        <begin position="1089"/>
        <end position="1117"/>
    </location>
</feature>
<dbReference type="Pfam" id="PF02171">
    <property type="entry name" value="Piwi"/>
    <property type="match status" value="1"/>
</dbReference>
<dbReference type="SUPFAM" id="SSF53098">
    <property type="entry name" value="Ribonuclease H-like"/>
    <property type="match status" value="1"/>
</dbReference>
<dbReference type="PROSITE" id="PS50822">
    <property type="entry name" value="PIWI"/>
    <property type="match status" value="1"/>
</dbReference>
<sequence length="1172" mass="131072">MYYLVIDQKVYKNVSNLPHILHRHLRTQSSIWSSHRYPVSEKVLKFNNGIFGIDLQLRFPSNIVPLKEVMSSSSNPGEGTSAAGQGGSASGARLYPPDDEQLCHHCVALKKEDCKHEAKDCTVKADSWGGLHCPGCGHGDHLERKKCPLNPKVKGKEVPIPLEKFEQMTPSMRIKHRKWGPTTVPDRTVVQAPKTPPKPPSPKSPKTPDSTAKSNSGNSSQNAPSTPMKRNAVSPETQKAYDDAEKLMPRPKTVKKNLDTGDEVLANFFKIALTKGTILHKYSITLGDMFEKRTPEAGKPEFERKLSRETKRYLVQELLNANPPAHAKWACDYDSTIISSEPLYPKSTQIVGQVTETPHTRSPRKVGDPRPTVNSQVTYIGLVDVEGLLNHVKGNDDNYVSVEQLRALNIISWKRINENSFQGGLVGKKFYPSELLDKAEEAANKLNPTKCFMIRKGFYSSMRPGVGSVLLNVNTTTSAFYAPIRLSTWLNLFWKDDVDRIRAGFRSYCKSLRVTFDIHKERSRKWIICEISPDDISNTFFPLDKVSNKTSSVKAYIDKTYGTNIAAKGYCINVGTATKKIWYPADLLTIVDWQVVSRVLPGDHGAEMVLRAERMPGQHKDLIEKTALSYLGLDPRTTFYKDFKMVTVNTFMKVAAKKVSAPKLIFKGDNAVVKGSWYLNGAVRFLKGAGVLNRLCIISFCKQGALGPTNLAVLKTGLTTWGIKAENVKDLSLKPVLVAEPDAGETYRTLCQERLKSAYQSFKDPKFSDPQIILVVLENHNIPLYAEIKRWGDCPDLAANVCLKINAKLRGISHSVDLKSTVPLGTMIVGADCTHPGDQAQERPSIAGIVATSDDSSFHYLASARLQTSKQEYIEDLRSMIKERVRVWYNSMKANTKRPVEFKTSDHWLPKRILFYRDGVSESQYGMVRHQELPQILAGCVDAFNEIKAGDPRNHAWNGFKYKPLITLIVVTKRHHSRFYDKSTIPSSKENLPPGTVVDTDVVTPNHVNFYLQAHESPKGTARSSHYTVLEDMCKYDMKKLQEMTNKISYTGARATKALSVCTPAQYADFLCDRLRCYMKPAYDGKYPKEPDKYDKSKKTSTKASPPGKGKGKAVEDTKTVVKADAVTRIDQSPEDYAGDSHLWLPPGPAYSGAPVRKNPWAPALDNIMFYI</sequence>
<protein>
    <recommendedName>
        <fullName evidence="2">Piwi domain-containing protein</fullName>
    </recommendedName>
</protein>
<reference evidence="3 4" key="1">
    <citation type="journal article" date="2024" name="Commun. Biol.">
        <title>Comparative genomic analysis of thermophilic fungi reveals convergent evolutionary adaptations and gene losses.</title>
        <authorList>
            <person name="Steindorff A.S."/>
            <person name="Aguilar-Pontes M.V."/>
            <person name="Robinson A.J."/>
            <person name="Andreopoulos B."/>
            <person name="LaButti K."/>
            <person name="Kuo A."/>
            <person name="Mondo S."/>
            <person name="Riley R."/>
            <person name="Otillar R."/>
            <person name="Haridas S."/>
            <person name="Lipzen A."/>
            <person name="Grimwood J."/>
            <person name="Schmutz J."/>
            <person name="Clum A."/>
            <person name="Reid I.D."/>
            <person name="Moisan M.C."/>
            <person name="Butler G."/>
            <person name="Nguyen T.T.M."/>
            <person name="Dewar K."/>
            <person name="Conant G."/>
            <person name="Drula E."/>
            <person name="Henrissat B."/>
            <person name="Hansel C."/>
            <person name="Singer S."/>
            <person name="Hutchinson M.I."/>
            <person name="de Vries R.P."/>
            <person name="Natvig D.O."/>
            <person name="Powell A.J."/>
            <person name="Tsang A."/>
            <person name="Grigoriev I.V."/>
        </authorList>
    </citation>
    <scope>NUCLEOTIDE SEQUENCE [LARGE SCALE GENOMIC DNA]</scope>
    <source>
        <strain evidence="3 4">CBS 494.80</strain>
    </source>
</reference>
<feature type="region of interest" description="Disordered" evidence="1">
    <location>
        <begin position="70"/>
        <end position="93"/>
    </location>
</feature>
<feature type="domain" description="Piwi" evidence="2">
    <location>
        <begin position="799"/>
        <end position="1080"/>
    </location>
</feature>
<dbReference type="InterPro" id="IPR036085">
    <property type="entry name" value="PAZ_dom_sf"/>
</dbReference>
<dbReference type="Gene3D" id="2.170.260.10">
    <property type="entry name" value="paz domain"/>
    <property type="match status" value="1"/>
</dbReference>
<feature type="region of interest" description="Disordered" evidence="1">
    <location>
        <begin position="168"/>
        <end position="255"/>
    </location>
</feature>
<feature type="compositionally biased region" description="Basic and acidic residues" evidence="1">
    <location>
        <begin position="239"/>
        <end position="248"/>
    </location>
</feature>
<dbReference type="InterPro" id="IPR032474">
    <property type="entry name" value="Argonaute_N"/>
</dbReference>
<feature type="compositionally biased region" description="Pro residues" evidence="1">
    <location>
        <begin position="194"/>
        <end position="205"/>
    </location>
</feature>
<proteinExistence type="predicted"/>
<gene>
    <name evidence="3" type="ORF">VTL71DRAFT_6989</name>
</gene>
<evidence type="ECO:0000313" key="4">
    <source>
        <dbReference type="Proteomes" id="UP001595075"/>
    </source>
</evidence>
<dbReference type="Pfam" id="PF16486">
    <property type="entry name" value="ArgoN"/>
    <property type="match status" value="1"/>
</dbReference>
<dbReference type="Gene3D" id="3.40.50.2300">
    <property type="match status" value="1"/>
</dbReference>
<dbReference type="EMBL" id="JAZHXI010000018">
    <property type="protein sequence ID" value="KAL2061612.1"/>
    <property type="molecule type" value="Genomic_DNA"/>
</dbReference>
<accession>A0ABR4BVE2</accession>
<dbReference type="PANTHER" id="PTHR22891">
    <property type="entry name" value="EUKARYOTIC TRANSLATION INITIATION FACTOR 2C"/>
    <property type="match status" value="1"/>
</dbReference>
<dbReference type="Gene3D" id="3.30.420.10">
    <property type="entry name" value="Ribonuclease H-like superfamily/Ribonuclease H"/>
    <property type="match status" value="1"/>
</dbReference>
<name>A0ABR4BVE2_9HELO</name>
<dbReference type="Pfam" id="PF08699">
    <property type="entry name" value="ArgoL1"/>
    <property type="match status" value="1"/>
</dbReference>
<organism evidence="3 4">
    <name type="scientific">Oculimacula yallundae</name>
    <dbReference type="NCBI Taxonomy" id="86028"/>
    <lineage>
        <taxon>Eukaryota</taxon>
        <taxon>Fungi</taxon>
        <taxon>Dikarya</taxon>
        <taxon>Ascomycota</taxon>
        <taxon>Pezizomycotina</taxon>
        <taxon>Leotiomycetes</taxon>
        <taxon>Helotiales</taxon>
        <taxon>Ploettnerulaceae</taxon>
        <taxon>Oculimacula</taxon>
    </lineage>
</organism>
<dbReference type="SMART" id="SM00950">
    <property type="entry name" value="Piwi"/>
    <property type="match status" value="1"/>
</dbReference>
<dbReference type="SUPFAM" id="SSF101690">
    <property type="entry name" value="PAZ domain"/>
    <property type="match status" value="1"/>
</dbReference>
<keyword evidence="4" id="KW-1185">Reference proteome</keyword>
<dbReference type="InterPro" id="IPR036397">
    <property type="entry name" value="RNaseH_sf"/>
</dbReference>
<dbReference type="InterPro" id="IPR012337">
    <property type="entry name" value="RNaseH-like_sf"/>
</dbReference>